<proteinExistence type="inferred from homology"/>
<evidence type="ECO:0000256" key="4">
    <source>
        <dbReference type="ARBA" id="ARBA00023242"/>
    </source>
</evidence>
<dbReference type="Pfam" id="PF14580">
    <property type="entry name" value="LRR_9"/>
    <property type="match status" value="1"/>
</dbReference>
<sequence>MRLTADVIQQAPAFINPVLERELNLRGLKVPAIENLGSAEDQFDAIDLSDNDLIKLENFPVMKRLKSLLLNNNRIRRIARSLGRPLPNLETLIMTNNQMGRLEDLDALADLPGIERLSLCKNPVTVLDNYRLYVIFLLPKLRHLDFQKVSMSERQKAAALFKDKPKSLPTDDADDDAYRQQITPEQKKMIMAAILNAQSLDEISRLEALLKSGRVRDSDLSKIAALSEPSSTAMVTD</sequence>
<dbReference type="GO" id="GO:0005634">
    <property type="term" value="C:nucleus"/>
    <property type="evidence" value="ECO:0007669"/>
    <property type="project" value="UniProtKB-SubCell"/>
</dbReference>
<dbReference type="EMBL" id="HACM01009218">
    <property type="protein sequence ID" value="CRZ09660.1"/>
    <property type="molecule type" value="Transcribed_RNA"/>
</dbReference>
<organism evidence="6">
    <name type="scientific">Spongospora subterranea</name>
    <dbReference type="NCBI Taxonomy" id="70186"/>
    <lineage>
        <taxon>Eukaryota</taxon>
        <taxon>Sar</taxon>
        <taxon>Rhizaria</taxon>
        <taxon>Endomyxa</taxon>
        <taxon>Phytomyxea</taxon>
        <taxon>Plasmodiophorida</taxon>
        <taxon>Plasmodiophoridae</taxon>
        <taxon>Spongospora</taxon>
    </lineage>
</organism>
<dbReference type="GO" id="GO:0030620">
    <property type="term" value="F:U2 snRNA binding"/>
    <property type="evidence" value="ECO:0007669"/>
    <property type="project" value="InterPro"/>
</dbReference>
<dbReference type="PANTHER" id="PTHR10552:SF6">
    <property type="entry name" value="U2 SMALL NUCLEAR RIBONUCLEOPROTEIN A"/>
    <property type="match status" value="1"/>
</dbReference>
<dbReference type="SUPFAM" id="SSF52058">
    <property type="entry name" value="L domain-like"/>
    <property type="match status" value="1"/>
</dbReference>
<dbReference type="PANTHER" id="PTHR10552">
    <property type="entry name" value="U2 SMALL NUCLEAR RIBONUCLEOPROTEIN A"/>
    <property type="match status" value="1"/>
</dbReference>
<dbReference type="PROSITE" id="PS51450">
    <property type="entry name" value="LRR"/>
    <property type="match status" value="1"/>
</dbReference>
<evidence type="ECO:0000256" key="1">
    <source>
        <dbReference type="ARBA" id="ARBA00004123"/>
    </source>
</evidence>
<dbReference type="InterPro" id="IPR001611">
    <property type="entry name" value="Leu-rich_rpt"/>
</dbReference>
<dbReference type="InterPro" id="IPR044640">
    <property type="entry name" value="RU2A"/>
</dbReference>
<comment type="similarity">
    <text evidence="5">Belongs to the U2 small nuclear ribonucleoprotein A family.</text>
</comment>
<keyword evidence="2" id="KW-0433">Leucine-rich repeat</keyword>
<dbReference type="SMART" id="SM00369">
    <property type="entry name" value="LRR_TYP"/>
    <property type="match status" value="2"/>
</dbReference>
<comment type="subcellular location">
    <subcellularLocation>
        <location evidence="1">Nucleus</location>
    </subcellularLocation>
</comment>
<evidence type="ECO:0000256" key="5">
    <source>
        <dbReference type="ARBA" id="ARBA00024196"/>
    </source>
</evidence>
<name>A0A0H5R681_9EUKA</name>
<dbReference type="FunFam" id="3.80.10.10:FF:000026">
    <property type="entry name" value="U2 small nuclear ribonucleoprotein A"/>
    <property type="match status" value="1"/>
</dbReference>
<evidence type="ECO:0000256" key="3">
    <source>
        <dbReference type="ARBA" id="ARBA00022737"/>
    </source>
</evidence>
<reference evidence="6" key="1">
    <citation type="submission" date="2015-04" db="EMBL/GenBank/DDBJ databases">
        <title>The genome sequence of the plant pathogenic Rhizarian Plasmodiophora brassicae reveals insights in its biotrophic life cycle and the origin of chitin synthesis.</title>
        <authorList>
            <person name="Schwelm A."/>
            <person name="Fogelqvist J."/>
            <person name="Knaust A."/>
            <person name="Julke S."/>
            <person name="Lilja T."/>
            <person name="Dhandapani V."/>
            <person name="Bonilla-Rosso G."/>
            <person name="Karlsson M."/>
            <person name="Shevchenko A."/>
            <person name="Choi S.R."/>
            <person name="Kim H.G."/>
            <person name="Park J.Y."/>
            <person name="Lim Y.P."/>
            <person name="Ludwig-Muller J."/>
            <person name="Dixelius C."/>
        </authorList>
    </citation>
    <scope>NUCLEOTIDE SEQUENCE</scope>
    <source>
        <tissue evidence="6">Potato root galls</tissue>
    </source>
</reference>
<evidence type="ECO:0000256" key="2">
    <source>
        <dbReference type="ARBA" id="ARBA00022614"/>
    </source>
</evidence>
<dbReference type="InterPro" id="IPR032675">
    <property type="entry name" value="LRR_dom_sf"/>
</dbReference>
<accession>A0A0H5R681</accession>
<dbReference type="Gene3D" id="3.80.10.10">
    <property type="entry name" value="Ribonuclease Inhibitor"/>
    <property type="match status" value="1"/>
</dbReference>
<keyword evidence="3" id="KW-0677">Repeat</keyword>
<evidence type="ECO:0000313" key="6">
    <source>
        <dbReference type="EMBL" id="CRZ09660.1"/>
    </source>
</evidence>
<keyword evidence="4" id="KW-0539">Nucleus</keyword>
<dbReference type="GO" id="GO:0000398">
    <property type="term" value="P:mRNA splicing, via spliceosome"/>
    <property type="evidence" value="ECO:0007669"/>
    <property type="project" value="InterPro"/>
</dbReference>
<evidence type="ECO:0008006" key="7">
    <source>
        <dbReference type="Google" id="ProtNLM"/>
    </source>
</evidence>
<dbReference type="AlphaFoldDB" id="A0A0H5R681"/>
<dbReference type="InterPro" id="IPR003591">
    <property type="entry name" value="Leu-rich_rpt_typical-subtyp"/>
</dbReference>
<protein>
    <recommendedName>
        <fullName evidence="7">U2A'/phosphoprotein 32 family A C-terminal domain-containing protein</fullName>
    </recommendedName>
</protein>